<feature type="non-terminal residue" evidence="2">
    <location>
        <position position="158"/>
    </location>
</feature>
<dbReference type="EMBL" id="JAAKZY010000171">
    <property type="protein sequence ID" value="NGO13106.1"/>
    <property type="molecule type" value="Genomic_DNA"/>
</dbReference>
<organism evidence="2 3">
    <name type="scientific">Streptomyces scabichelini</name>
    <dbReference type="NCBI Taxonomy" id="2711217"/>
    <lineage>
        <taxon>Bacteria</taxon>
        <taxon>Bacillati</taxon>
        <taxon>Actinomycetota</taxon>
        <taxon>Actinomycetes</taxon>
        <taxon>Kitasatosporales</taxon>
        <taxon>Streptomycetaceae</taxon>
        <taxon>Streptomyces</taxon>
    </lineage>
</organism>
<evidence type="ECO:0000256" key="1">
    <source>
        <dbReference type="SAM" id="MobiDB-lite"/>
    </source>
</evidence>
<protein>
    <submittedName>
        <fullName evidence="2">Uncharacterized protein</fullName>
    </submittedName>
</protein>
<dbReference type="Proteomes" id="UP000472335">
    <property type="component" value="Unassembled WGS sequence"/>
</dbReference>
<sequence length="158" mass="18705">MPKHRKPTTPEAEIAAQFGAELKEFCRSQEVPVKRLAELTTYSQQYIYKILGTELPRRDLMEDIVTAVCDLHNYRPESKQETLDRWRVKWDTTYARLKEARASFESRLTVLNDGHESLQSQLDDLRQRIERLESEPRQPFEPRQERTLDLGRHRAPAR</sequence>
<feature type="compositionally biased region" description="Basic and acidic residues" evidence="1">
    <location>
        <begin position="130"/>
        <end position="152"/>
    </location>
</feature>
<name>A0A6G4VG84_9ACTN</name>
<proteinExistence type="predicted"/>
<dbReference type="RefSeq" id="WP_165266214.1">
    <property type="nucleotide sequence ID" value="NZ_JAAKZY010000171.1"/>
</dbReference>
<feature type="region of interest" description="Disordered" evidence="1">
    <location>
        <begin position="130"/>
        <end position="158"/>
    </location>
</feature>
<gene>
    <name evidence="2" type="ORF">G5C60_37300</name>
</gene>
<dbReference type="AlphaFoldDB" id="A0A6G4VG84"/>
<evidence type="ECO:0000313" key="3">
    <source>
        <dbReference type="Proteomes" id="UP000472335"/>
    </source>
</evidence>
<accession>A0A6G4VG84</accession>
<comment type="caution">
    <text evidence="2">The sequence shown here is derived from an EMBL/GenBank/DDBJ whole genome shotgun (WGS) entry which is preliminary data.</text>
</comment>
<keyword evidence="3" id="KW-1185">Reference proteome</keyword>
<evidence type="ECO:0000313" key="2">
    <source>
        <dbReference type="EMBL" id="NGO13106.1"/>
    </source>
</evidence>
<reference evidence="2 3" key="1">
    <citation type="submission" date="2020-02" db="EMBL/GenBank/DDBJ databases">
        <title>Whole-genome analyses of novel actinobacteria.</title>
        <authorList>
            <person name="Sahin N."/>
            <person name="Gencbay T."/>
        </authorList>
    </citation>
    <scope>NUCLEOTIDE SEQUENCE [LARGE SCALE GENOMIC DNA]</scope>
    <source>
        <strain evidence="2 3">HC44</strain>
    </source>
</reference>